<feature type="transmembrane region" description="Helical" evidence="12">
    <location>
        <begin position="76"/>
        <end position="103"/>
    </location>
</feature>
<evidence type="ECO:0000256" key="12">
    <source>
        <dbReference type="RuleBase" id="RU367121"/>
    </source>
</evidence>
<dbReference type="PANTHER" id="PTHR10835">
    <property type="entry name" value="SQUALENE MONOOXYGENASE"/>
    <property type="match status" value="1"/>
</dbReference>
<gene>
    <name evidence="14" type="ORF">MUK42_17402</name>
</gene>
<evidence type="ECO:0000256" key="9">
    <source>
        <dbReference type="ARBA" id="ARBA00022989"/>
    </source>
</evidence>
<dbReference type="GO" id="GO:0050660">
    <property type="term" value="F:flavin adenine dinucleotide binding"/>
    <property type="evidence" value="ECO:0007669"/>
    <property type="project" value="UniProtKB-UniRule"/>
</dbReference>
<comment type="pathway">
    <text evidence="3">Terpene metabolism; lanosterol biosynthesis; lanosterol from farnesyl diphosphate: step 2/3.</text>
</comment>
<dbReference type="InterPro" id="IPR036188">
    <property type="entry name" value="FAD/NAD-bd_sf"/>
</dbReference>
<evidence type="ECO:0000256" key="1">
    <source>
        <dbReference type="ARBA" id="ARBA00001974"/>
    </source>
</evidence>
<evidence type="ECO:0000256" key="7">
    <source>
        <dbReference type="ARBA" id="ARBA00022692"/>
    </source>
</evidence>
<reference evidence="14" key="1">
    <citation type="submission" date="2022-05" db="EMBL/GenBank/DDBJ databases">
        <title>The Musa troglodytarum L. genome provides insights into the mechanism of non-climacteric behaviour and enrichment of carotenoids.</title>
        <authorList>
            <person name="Wang J."/>
        </authorList>
    </citation>
    <scope>NUCLEOTIDE SEQUENCE</scope>
    <source>
        <tissue evidence="14">Leaf</tissue>
    </source>
</reference>
<dbReference type="FunFam" id="3.50.50.60:FF:000074">
    <property type="entry name" value="Squalene monooxygenase 2"/>
    <property type="match status" value="1"/>
</dbReference>
<feature type="domain" description="Squalene epoxidase" evidence="13">
    <location>
        <begin position="257"/>
        <end position="526"/>
    </location>
</feature>
<comment type="catalytic activity">
    <reaction evidence="12">
        <text>squalene + reduced [NADPH--hemoprotein reductase] + O2 = (S)-2,3-epoxysqualene + oxidized [NADPH--hemoprotein reductase] + H2O + H(+)</text>
        <dbReference type="Rhea" id="RHEA:25282"/>
        <dbReference type="Rhea" id="RHEA-COMP:11964"/>
        <dbReference type="Rhea" id="RHEA-COMP:11965"/>
        <dbReference type="ChEBI" id="CHEBI:15377"/>
        <dbReference type="ChEBI" id="CHEBI:15378"/>
        <dbReference type="ChEBI" id="CHEBI:15379"/>
        <dbReference type="ChEBI" id="CHEBI:15440"/>
        <dbReference type="ChEBI" id="CHEBI:15441"/>
        <dbReference type="ChEBI" id="CHEBI:57618"/>
        <dbReference type="ChEBI" id="CHEBI:58210"/>
        <dbReference type="EC" id="1.14.14.17"/>
    </reaction>
</comment>
<dbReference type="Proteomes" id="UP001055439">
    <property type="component" value="Chromosome 8"/>
</dbReference>
<comment type="function">
    <text evidence="12">Catalyzes the stereospecific oxidation of squalene to (S)-2,3-epoxysqualene, and is considered to be a rate-limiting enzyme in steroid biosynthesis.</text>
</comment>
<feature type="transmembrane region" description="Helical" evidence="12">
    <location>
        <begin position="43"/>
        <end position="64"/>
    </location>
</feature>
<evidence type="ECO:0000256" key="11">
    <source>
        <dbReference type="ARBA" id="ARBA00023136"/>
    </source>
</evidence>
<dbReference type="GO" id="GO:0005783">
    <property type="term" value="C:endoplasmic reticulum"/>
    <property type="evidence" value="ECO:0007669"/>
    <property type="project" value="TreeGrafter"/>
</dbReference>
<dbReference type="GO" id="GO:0004506">
    <property type="term" value="F:squalene monooxygenase activity"/>
    <property type="evidence" value="ECO:0007669"/>
    <property type="project" value="UniProtKB-UniRule"/>
</dbReference>
<accession>A0A9E7KQL4</accession>
<sequence length="574" mass="62515">MACNLRRTISLWLVIFVVRDEGGRREARHREWWEKKMEETYPLGVITASILAFLFLVGIHGRWGKGRKAAGKRGSGAVAAGLGGADVIVVGAGVTGSALAYALGKLDKGKVNWNRNAQSGFMTLIVQDGRRVHVIERDLAEPDRIVGEILQPGGCLNLFELGLEDCVDEIDAQRVLGYVLYKNGRRAKLSICLEKYHVDVAARGFHHGRFIQRLREKAASLSSVQLKQGTVTSLIKEDGIVKGVVYKTKSGEESKAFAPLTIVCDGCFSNLRHTLCSSEVDVLSYFVGLLLENCQLPFPNHGHIILADPSVVLFYSISSTETRCLVDVPVQKVPSIANGEMENYLKTIVAPQVPTELHDAFVAAIDKGNIRTMPCKSMPADAHLTPGVLLMGDAFNMRHPITGGGMTVGLSDVIVLRNLLRPLHDLHDAAALCKYLESFYILRKPVASTMNMLADAFYKLFGASPDEARKEIGQAYFDCLSLGGGFSSDSTALIGGLNASPLHLVIHFLVAVTYGVGHLLLPIPSVRGLHRSARLIYAAAGIVLPLMKAEGVRQTFFPATFPAYYRAPPAQLKQ</sequence>
<evidence type="ECO:0000313" key="15">
    <source>
        <dbReference type="Proteomes" id="UP001055439"/>
    </source>
</evidence>
<dbReference type="GO" id="GO:0016126">
    <property type="term" value="P:sterol biosynthetic process"/>
    <property type="evidence" value="ECO:0007669"/>
    <property type="project" value="UniProtKB-UniRule"/>
</dbReference>
<dbReference type="Pfam" id="PF08491">
    <property type="entry name" value="SE"/>
    <property type="match status" value="1"/>
</dbReference>
<keyword evidence="10 12" id="KW-0560">Oxidoreductase</keyword>
<name>A0A9E7KQL4_9LILI</name>
<evidence type="ECO:0000313" key="14">
    <source>
        <dbReference type="EMBL" id="URE23765.1"/>
    </source>
</evidence>
<dbReference type="EMBL" id="CP097510">
    <property type="protein sequence ID" value="URE23765.1"/>
    <property type="molecule type" value="Genomic_DNA"/>
</dbReference>
<keyword evidence="8 12" id="KW-0274">FAD</keyword>
<dbReference type="SUPFAM" id="SSF51905">
    <property type="entry name" value="FAD/NAD(P)-binding domain"/>
    <property type="match status" value="1"/>
</dbReference>
<organism evidence="14 15">
    <name type="scientific">Musa troglodytarum</name>
    <name type="common">fe'i banana</name>
    <dbReference type="NCBI Taxonomy" id="320322"/>
    <lineage>
        <taxon>Eukaryota</taxon>
        <taxon>Viridiplantae</taxon>
        <taxon>Streptophyta</taxon>
        <taxon>Embryophyta</taxon>
        <taxon>Tracheophyta</taxon>
        <taxon>Spermatophyta</taxon>
        <taxon>Magnoliopsida</taxon>
        <taxon>Liliopsida</taxon>
        <taxon>Zingiberales</taxon>
        <taxon>Musaceae</taxon>
        <taxon>Musa</taxon>
    </lineage>
</organism>
<dbReference type="InterPro" id="IPR013698">
    <property type="entry name" value="Squalene_epoxidase"/>
</dbReference>
<evidence type="ECO:0000256" key="2">
    <source>
        <dbReference type="ARBA" id="ARBA00004141"/>
    </source>
</evidence>
<evidence type="ECO:0000256" key="10">
    <source>
        <dbReference type="ARBA" id="ARBA00023002"/>
    </source>
</evidence>
<dbReference type="Gene3D" id="3.50.50.60">
    <property type="entry name" value="FAD/NAD(P)-binding domain"/>
    <property type="match status" value="2"/>
</dbReference>
<dbReference type="OrthoDB" id="760374at2759"/>
<keyword evidence="11 12" id="KW-0472">Membrane</keyword>
<evidence type="ECO:0000256" key="6">
    <source>
        <dbReference type="ARBA" id="ARBA00022630"/>
    </source>
</evidence>
<protein>
    <recommendedName>
        <fullName evidence="5 12">Squalene monooxygenase</fullName>
        <ecNumber evidence="5 12">1.14.14.17</ecNumber>
    </recommendedName>
</protein>
<dbReference type="PRINTS" id="PR00420">
    <property type="entry name" value="RNGMNOXGNASE"/>
</dbReference>
<proteinExistence type="inferred from homology"/>
<evidence type="ECO:0000256" key="8">
    <source>
        <dbReference type="ARBA" id="ARBA00022827"/>
    </source>
</evidence>
<dbReference type="GO" id="GO:0016020">
    <property type="term" value="C:membrane"/>
    <property type="evidence" value="ECO:0007669"/>
    <property type="project" value="UniProtKB-SubCell"/>
</dbReference>
<keyword evidence="14" id="KW-0503">Monooxygenase</keyword>
<keyword evidence="9 12" id="KW-1133">Transmembrane helix</keyword>
<comment type="cofactor">
    <cofactor evidence="1 12">
        <name>FAD</name>
        <dbReference type="ChEBI" id="CHEBI:57692"/>
    </cofactor>
</comment>
<dbReference type="GO" id="GO:0009725">
    <property type="term" value="P:response to hormone"/>
    <property type="evidence" value="ECO:0007669"/>
    <property type="project" value="UniProtKB-ARBA"/>
</dbReference>
<comment type="subcellular location">
    <subcellularLocation>
        <location evidence="2 12">Membrane</location>
        <topology evidence="2 12">Multi-pass membrane protein</topology>
    </subcellularLocation>
</comment>
<keyword evidence="6 12" id="KW-0285">Flavoprotein</keyword>
<evidence type="ECO:0000256" key="4">
    <source>
        <dbReference type="ARBA" id="ARBA00008802"/>
    </source>
</evidence>
<dbReference type="EC" id="1.14.14.17" evidence="5 12"/>
<evidence type="ECO:0000259" key="13">
    <source>
        <dbReference type="Pfam" id="PF08491"/>
    </source>
</evidence>
<keyword evidence="15" id="KW-1185">Reference proteome</keyword>
<dbReference type="PANTHER" id="PTHR10835:SF0">
    <property type="entry name" value="SQUALENE MONOOXYGENASE"/>
    <property type="match status" value="1"/>
</dbReference>
<evidence type="ECO:0000256" key="5">
    <source>
        <dbReference type="ARBA" id="ARBA00012312"/>
    </source>
</evidence>
<comment type="similarity">
    <text evidence="4 12">Belongs to the squalene monooxygenase family.</text>
</comment>
<keyword evidence="7 12" id="KW-0812">Transmembrane</keyword>
<evidence type="ECO:0000256" key="3">
    <source>
        <dbReference type="ARBA" id="ARBA00005018"/>
    </source>
</evidence>
<dbReference type="InterPro" id="IPR040125">
    <property type="entry name" value="Squalene_monox"/>
</dbReference>
<dbReference type="AlphaFoldDB" id="A0A9E7KQL4"/>